<dbReference type="InterPro" id="IPR003615">
    <property type="entry name" value="HNH_nuc"/>
</dbReference>
<reference evidence="2 3" key="1">
    <citation type="submission" date="2021-06" db="EMBL/GenBank/DDBJ databases">
        <authorList>
            <person name="Lee D.H."/>
        </authorList>
    </citation>
    <scope>NUCLEOTIDE SEQUENCE [LARGE SCALE GENOMIC DNA]</scope>
    <source>
        <strain evidence="2 3">MMS21-HV4-11</strain>
    </source>
</reference>
<dbReference type="InterPro" id="IPR004919">
    <property type="entry name" value="GmrSD_N"/>
</dbReference>
<dbReference type="Proteomes" id="UP000727907">
    <property type="component" value="Unassembled WGS sequence"/>
</dbReference>
<accession>A0ABS6IDR7</accession>
<protein>
    <submittedName>
        <fullName evidence="2">DUF262 domain-containing protein</fullName>
    </submittedName>
</protein>
<organism evidence="2 3">
    <name type="scientific">Reyranella humidisoli</name>
    <dbReference type="NCBI Taxonomy" id="2849149"/>
    <lineage>
        <taxon>Bacteria</taxon>
        <taxon>Pseudomonadati</taxon>
        <taxon>Pseudomonadota</taxon>
        <taxon>Alphaproteobacteria</taxon>
        <taxon>Hyphomicrobiales</taxon>
        <taxon>Reyranellaceae</taxon>
        <taxon>Reyranella</taxon>
    </lineage>
</organism>
<evidence type="ECO:0000259" key="1">
    <source>
        <dbReference type="Pfam" id="PF03235"/>
    </source>
</evidence>
<name>A0ABS6IDR7_9HYPH</name>
<feature type="domain" description="GmrSD restriction endonucleases N-terminal" evidence="1">
    <location>
        <begin position="39"/>
        <end position="203"/>
    </location>
</feature>
<evidence type="ECO:0000313" key="2">
    <source>
        <dbReference type="EMBL" id="MBU8872744.1"/>
    </source>
</evidence>
<sequence length="513" mass="57105">MDAMIPREDFGREADEELTIELIRDFPVSNLAEDSPIRRQLRKPDFQRETNHWSPGQVVSLIASFVDQEVVPSLILWKSPNFIFVIDGAHRLSALRAWMEDDYGDGAISRAFYGEIPEEQKRIAKRTRLLVEKSIGRFSTLKSLVGSKSAENPIQARRAGALFTRPLHLQWVVGSQSVAETSFFKINSQGTPLDEVEEMLIKNRRKPIAIGARAILRAGSGHKYWSGFTDKNQSKIEEVAADLYKILFKPETQTPLRTLELPLGGAASPVDALSVLIEFLTVAGTRNQTTIKSISEYDDDESGDATIDVLKKSVDIANRITGDAPGSLGLHPAVYFYNERGKHSRFLFLGISTLIADKVRNNDSDWFKKFSAARETIEKFLMENKSLLGILLQNMGKLQRVPKMRDMFNFLVTEANAGRSLSAEALISHLGLKGRIIDVNAKQTSQSFSDDTKSMVFVRAAIESALKCPICKGLLDFSKSGSYDHIVRVRDGGIGTPENAQIAHPFCNTSVKN</sequence>
<dbReference type="EMBL" id="JAHOPB010000001">
    <property type="protein sequence ID" value="MBU8872744.1"/>
    <property type="molecule type" value="Genomic_DNA"/>
</dbReference>
<dbReference type="CDD" id="cd00085">
    <property type="entry name" value="HNHc"/>
    <property type="match status" value="1"/>
</dbReference>
<dbReference type="Pfam" id="PF03235">
    <property type="entry name" value="GmrSD_N"/>
    <property type="match status" value="1"/>
</dbReference>
<keyword evidence="3" id="KW-1185">Reference proteome</keyword>
<gene>
    <name evidence="2" type="ORF">KQ910_03170</name>
</gene>
<proteinExistence type="predicted"/>
<evidence type="ECO:0000313" key="3">
    <source>
        <dbReference type="Proteomes" id="UP000727907"/>
    </source>
</evidence>
<comment type="caution">
    <text evidence="2">The sequence shown here is derived from an EMBL/GenBank/DDBJ whole genome shotgun (WGS) entry which is preliminary data.</text>
</comment>